<reference evidence="1 2" key="1">
    <citation type="journal article" date="2014" name="BMC Genomics">
        <title>Comparative genomics of the major fungal agents of human and animal Sporotrichosis: Sporothrix schenckii and Sporothrix brasiliensis.</title>
        <authorList>
            <person name="Teixeira M.M."/>
            <person name="de Almeida L.G."/>
            <person name="Kubitschek-Barreira P."/>
            <person name="Alves F.L."/>
            <person name="Kioshima E.S."/>
            <person name="Abadio A.K."/>
            <person name="Fernandes L."/>
            <person name="Derengowski L.S."/>
            <person name="Ferreira K.S."/>
            <person name="Souza R.C."/>
            <person name="Ruiz J.C."/>
            <person name="de Andrade N.C."/>
            <person name="Paes H.C."/>
            <person name="Nicola A.M."/>
            <person name="Albuquerque P."/>
            <person name="Gerber A.L."/>
            <person name="Martins V.P."/>
            <person name="Peconick L.D."/>
            <person name="Neto A.V."/>
            <person name="Chaucanez C.B."/>
            <person name="Silva P.A."/>
            <person name="Cunha O.L."/>
            <person name="de Oliveira F.F."/>
            <person name="dos Santos T.C."/>
            <person name="Barros A.L."/>
            <person name="Soares M.A."/>
            <person name="de Oliveira L.M."/>
            <person name="Marini M.M."/>
            <person name="Villalobos-Duno H."/>
            <person name="Cunha M.M."/>
            <person name="de Hoog S."/>
            <person name="da Silveira J.F."/>
            <person name="Henrissat B."/>
            <person name="Nino-Vega G.A."/>
            <person name="Cisalpino P.S."/>
            <person name="Mora-Montes H.M."/>
            <person name="Almeida S.R."/>
            <person name="Stajich J.E."/>
            <person name="Lopes-Bezerra L.M."/>
            <person name="Vasconcelos A.T."/>
            <person name="Felipe M.S."/>
        </authorList>
    </citation>
    <scope>NUCLEOTIDE SEQUENCE [LARGE SCALE GENOMIC DNA]</scope>
    <source>
        <strain evidence="1 2">1099-18</strain>
    </source>
</reference>
<dbReference type="PANTHER" id="PTHR38846:SF1">
    <property type="entry name" value="C3H1-TYPE DOMAIN-CONTAINING PROTEIN"/>
    <property type="match status" value="1"/>
</dbReference>
<proteinExistence type="predicted"/>
<name>A0A0F2MJQ3_SPOSC</name>
<sequence length="109" mass="12555">MAKKNKNKGLASKYWEDYYNEDELDHWQKLMSVLDIDGHFASKSQCKKALRSVWVNIRDFLQAAAADKTVPRHRNRRALAYYTETTGRFFARSRIVSGSPLAALMATID</sequence>
<dbReference type="RefSeq" id="XP_016592528.1">
    <property type="nucleotide sequence ID" value="XM_016733437.1"/>
</dbReference>
<protein>
    <submittedName>
        <fullName evidence="1">Uncharacterized protein</fullName>
    </submittedName>
</protein>
<dbReference type="AlphaFoldDB" id="A0A0F2MJQ3"/>
<dbReference type="KEGG" id="ssck:SPSK_06740"/>
<evidence type="ECO:0000313" key="2">
    <source>
        <dbReference type="Proteomes" id="UP000033710"/>
    </source>
</evidence>
<comment type="caution">
    <text evidence="1">The sequence shown here is derived from an EMBL/GenBank/DDBJ whole genome shotgun (WGS) entry which is preliminary data.</text>
</comment>
<dbReference type="GeneID" id="27668714"/>
<dbReference type="OrthoDB" id="6105938at2759"/>
<dbReference type="EMBL" id="AXCR01000001">
    <property type="protein sequence ID" value="KJR89852.1"/>
    <property type="molecule type" value="Genomic_DNA"/>
</dbReference>
<reference evidence="1 2" key="2">
    <citation type="journal article" date="2015" name="Eukaryot. Cell">
        <title>Asexual propagation of a virulent clone complex in a human and feline outbreak of sporotrichosis.</title>
        <authorList>
            <person name="Teixeira Mde M."/>
            <person name="Rodrigues A.M."/>
            <person name="Tsui C.K."/>
            <person name="de Almeida L.G."/>
            <person name="Van Diepeningen A.D."/>
            <person name="van den Ende B.G."/>
            <person name="Fernandes G.F."/>
            <person name="Kano R."/>
            <person name="Hamelin R.C."/>
            <person name="Lopes-Bezerra L.M."/>
            <person name="Vasconcelos A.T."/>
            <person name="de Hoog S."/>
            <person name="de Camargo Z.P."/>
            <person name="Felipe M.S."/>
        </authorList>
    </citation>
    <scope>NUCLEOTIDE SEQUENCE [LARGE SCALE GENOMIC DNA]</scope>
    <source>
        <strain evidence="1 2">1099-18</strain>
    </source>
</reference>
<evidence type="ECO:0000313" key="1">
    <source>
        <dbReference type="EMBL" id="KJR89852.1"/>
    </source>
</evidence>
<dbReference type="Proteomes" id="UP000033710">
    <property type="component" value="Unassembled WGS sequence"/>
</dbReference>
<accession>A0A0F2MJQ3</accession>
<organism evidence="1 2">
    <name type="scientific">Sporothrix schenckii 1099-18</name>
    <dbReference type="NCBI Taxonomy" id="1397361"/>
    <lineage>
        <taxon>Eukaryota</taxon>
        <taxon>Fungi</taxon>
        <taxon>Dikarya</taxon>
        <taxon>Ascomycota</taxon>
        <taxon>Pezizomycotina</taxon>
        <taxon>Sordariomycetes</taxon>
        <taxon>Sordariomycetidae</taxon>
        <taxon>Ophiostomatales</taxon>
        <taxon>Ophiostomataceae</taxon>
        <taxon>Sporothrix</taxon>
    </lineage>
</organism>
<dbReference type="PANTHER" id="PTHR38846">
    <property type="entry name" value="C3H1-TYPE DOMAIN-CONTAINING PROTEIN"/>
    <property type="match status" value="1"/>
</dbReference>
<dbReference type="VEuPathDB" id="FungiDB:SPSK_06740"/>
<gene>
    <name evidence="1" type="ORF">SPSK_06740</name>
</gene>